<dbReference type="InterPro" id="IPR023606">
    <property type="entry name" value="CoA-Trfase_III_dom_1_sf"/>
</dbReference>
<keyword evidence="3" id="KW-1185">Reference proteome</keyword>
<reference evidence="2" key="1">
    <citation type="submission" date="2021-04" db="EMBL/GenBank/DDBJ databases">
        <title>Pseudonocardia sp. nov., isolated from sandy soil of mangrove forest.</title>
        <authorList>
            <person name="Zan Z."/>
            <person name="Huang R."/>
            <person name="Liu W."/>
        </authorList>
    </citation>
    <scope>NUCLEOTIDE SEQUENCE</scope>
    <source>
        <strain evidence="2">S2-4</strain>
    </source>
</reference>
<dbReference type="InterPro" id="IPR044855">
    <property type="entry name" value="CoA-Trfase_III_dom3_sf"/>
</dbReference>
<dbReference type="RefSeq" id="WP_252444638.1">
    <property type="nucleotide sequence ID" value="NZ_JAGSOV010000070.1"/>
</dbReference>
<evidence type="ECO:0000313" key="3">
    <source>
        <dbReference type="Proteomes" id="UP001165283"/>
    </source>
</evidence>
<dbReference type="InterPro" id="IPR050483">
    <property type="entry name" value="CoA-transferase_III_domain"/>
</dbReference>
<comment type="caution">
    <text evidence="2">The sequence shown here is derived from an EMBL/GenBank/DDBJ whole genome shotgun (WGS) entry which is preliminary data.</text>
</comment>
<name>A0ABT1A9S8_9PSEU</name>
<evidence type="ECO:0000313" key="2">
    <source>
        <dbReference type="EMBL" id="MCO1659706.1"/>
    </source>
</evidence>
<protein>
    <submittedName>
        <fullName evidence="2">CoA transferase</fullName>
    </submittedName>
</protein>
<gene>
    <name evidence="2" type="ORF">KDL28_32020</name>
</gene>
<sequence length="430" mass="45749">MSELAGESEPRSEVTGPLAGVQVIDFTSAWAGPMTTRSLAFLGATVIKIESPVTMDSWRGSVHGAAPDRFPDLVPGERPYNRNSYFNTQNHDKLSVALNLKMPGAADVVYALAETSDVVIANFSPGVLDRLGLGYDRLSAINPRIITVEMPAFGSGGPMTHHVGMGMTMEAACGMTGLMGYGDGKPVPTGTAYMDPIGGLHGAAAVLTALVDRERTGVGQRIEVAQTEAAMHWIGDELIAAAEGGEPWQACGNRVRDAAPHDAYPCAGTDEWVAVAVFDDDQWRALCAEIGRNGLVDDPRFATSDARWQNQDDLADVIGAWTSGQDKSAVAQRLQRAGVPAAPVRNGADIWGCPGLREIGFLATLDHPEAGTHDYPGLAYRLERTPGAVRRAAPRFGEHNDHVLREVLGFSAERVEELRASGAVADRPAS</sequence>
<proteinExistence type="predicted"/>
<accession>A0ABT1A9S8</accession>
<dbReference type="Gene3D" id="3.30.1540.10">
    <property type="entry name" value="formyl-coa transferase, domain 3"/>
    <property type="match status" value="1"/>
</dbReference>
<dbReference type="PANTHER" id="PTHR48207:SF3">
    <property type="entry name" value="SUCCINATE--HYDROXYMETHYLGLUTARATE COA-TRANSFERASE"/>
    <property type="match status" value="1"/>
</dbReference>
<dbReference type="Pfam" id="PF02515">
    <property type="entry name" value="CoA_transf_3"/>
    <property type="match status" value="1"/>
</dbReference>
<dbReference type="Proteomes" id="UP001165283">
    <property type="component" value="Unassembled WGS sequence"/>
</dbReference>
<dbReference type="Gene3D" id="3.40.50.10540">
    <property type="entry name" value="Crotonobetainyl-coa:carnitine coa-transferase, domain 1"/>
    <property type="match status" value="1"/>
</dbReference>
<organism evidence="2 3">
    <name type="scientific">Pseudonocardia humida</name>
    <dbReference type="NCBI Taxonomy" id="2800819"/>
    <lineage>
        <taxon>Bacteria</taxon>
        <taxon>Bacillati</taxon>
        <taxon>Actinomycetota</taxon>
        <taxon>Actinomycetes</taxon>
        <taxon>Pseudonocardiales</taxon>
        <taxon>Pseudonocardiaceae</taxon>
        <taxon>Pseudonocardia</taxon>
    </lineage>
</organism>
<keyword evidence="1 2" id="KW-0808">Transferase</keyword>
<evidence type="ECO:0000256" key="1">
    <source>
        <dbReference type="ARBA" id="ARBA00022679"/>
    </source>
</evidence>
<dbReference type="PANTHER" id="PTHR48207">
    <property type="entry name" value="SUCCINATE--HYDROXYMETHYLGLUTARATE COA-TRANSFERASE"/>
    <property type="match status" value="1"/>
</dbReference>
<dbReference type="InterPro" id="IPR003673">
    <property type="entry name" value="CoA-Trfase_fam_III"/>
</dbReference>
<dbReference type="SUPFAM" id="SSF89796">
    <property type="entry name" value="CoA-transferase family III (CaiB/BaiF)"/>
    <property type="match status" value="1"/>
</dbReference>
<dbReference type="GO" id="GO:0016740">
    <property type="term" value="F:transferase activity"/>
    <property type="evidence" value="ECO:0007669"/>
    <property type="project" value="UniProtKB-KW"/>
</dbReference>
<dbReference type="EMBL" id="JAGSOV010000070">
    <property type="protein sequence ID" value="MCO1659706.1"/>
    <property type="molecule type" value="Genomic_DNA"/>
</dbReference>